<accession>A0ABT0ME09</accession>
<evidence type="ECO:0000256" key="1">
    <source>
        <dbReference type="SAM" id="MobiDB-lite"/>
    </source>
</evidence>
<name>A0ABT0ME09_9GAMM</name>
<reference evidence="2 3" key="1">
    <citation type="submission" date="2022-05" db="EMBL/GenBank/DDBJ databases">
        <title>Luteimonas sp. SX5, whole genome shotgun sequencing project.</title>
        <authorList>
            <person name="Zhao G."/>
            <person name="Shen L."/>
        </authorList>
    </citation>
    <scope>NUCLEOTIDE SEQUENCE [LARGE SCALE GENOMIC DNA]</scope>
    <source>
        <strain evidence="2 3">SX5</strain>
    </source>
</reference>
<dbReference type="EMBL" id="JAMBEP010000001">
    <property type="protein sequence ID" value="MCL1633096.1"/>
    <property type="molecule type" value="Genomic_DNA"/>
</dbReference>
<protein>
    <submittedName>
        <fullName evidence="2">Uncharacterized protein</fullName>
    </submittedName>
</protein>
<feature type="region of interest" description="Disordered" evidence="1">
    <location>
        <begin position="1"/>
        <end position="31"/>
    </location>
</feature>
<dbReference type="RefSeq" id="WP_249469752.1">
    <property type="nucleotide sequence ID" value="NZ_JAMBEP010000001.1"/>
</dbReference>
<evidence type="ECO:0000313" key="2">
    <source>
        <dbReference type="EMBL" id="MCL1633096.1"/>
    </source>
</evidence>
<keyword evidence="3" id="KW-1185">Reference proteome</keyword>
<sequence>MIRLTRSEASRALTPALSRKRERGQSAPASAHSDAYLVDECLMHIVWSGKRDGWLVEKGGL</sequence>
<evidence type="ECO:0000313" key="3">
    <source>
        <dbReference type="Proteomes" id="UP001431217"/>
    </source>
</evidence>
<comment type="caution">
    <text evidence="2">The sequence shown here is derived from an EMBL/GenBank/DDBJ whole genome shotgun (WGS) entry which is preliminary data.</text>
</comment>
<organism evidence="2 3">
    <name type="scientific">Luteimonas galliterrae</name>
    <dbReference type="NCBI Taxonomy" id="2940486"/>
    <lineage>
        <taxon>Bacteria</taxon>
        <taxon>Pseudomonadati</taxon>
        <taxon>Pseudomonadota</taxon>
        <taxon>Gammaproteobacteria</taxon>
        <taxon>Lysobacterales</taxon>
        <taxon>Lysobacteraceae</taxon>
        <taxon>Luteimonas</taxon>
    </lineage>
</organism>
<dbReference type="Proteomes" id="UP001431217">
    <property type="component" value="Unassembled WGS sequence"/>
</dbReference>
<proteinExistence type="predicted"/>
<gene>
    <name evidence="2" type="ORF">M2650_00325</name>
</gene>